<evidence type="ECO:0000313" key="3">
    <source>
        <dbReference type="Proteomes" id="UP000010959"/>
    </source>
</evidence>
<evidence type="ECO:0000313" key="2">
    <source>
        <dbReference type="EMBL" id="ELP29539.1"/>
    </source>
</evidence>
<feature type="region of interest" description="Disordered" evidence="1">
    <location>
        <begin position="102"/>
        <end position="265"/>
    </location>
</feature>
<dbReference type="PATRIC" id="fig|993516.3.peg.7090"/>
<sequence>MAKNKKARIPHKFLPWIAIRKQYSLTHAEVQMARELGLEPRRFPSYANIKDQPWKKPLKEFIAELYLKQTGKEQPETVYSMEDLAAQHVARRLAKKQAKLERLASEGPVDEADETVWPNAESTETAAETAESEAIPTAEAVTQPVAQPIAEATPPVAEPEQPAHVPEPIEVETSTTETELETPVPKLEAQPQAPAADVVVANLEPEADPEPVAAKPDPEPTPEPVPKEAPPAKPASPWEAARARLNAKSEANPDDPDLTSGPAAT</sequence>
<accession>L7C5T9</accession>
<reference evidence="2 3" key="1">
    <citation type="journal article" date="2013" name="Mar. Genomics">
        <title>Expression of sulfatases in Rhodopirellula baltica and the diversity of sulfatases in the genus Rhodopirellula.</title>
        <authorList>
            <person name="Wegner C.E."/>
            <person name="Richter-Heitmann T."/>
            <person name="Klindworth A."/>
            <person name="Klockow C."/>
            <person name="Richter M."/>
            <person name="Achstetter T."/>
            <person name="Glockner F.O."/>
            <person name="Harder J."/>
        </authorList>
    </citation>
    <scope>NUCLEOTIDE SEQUENCE [LARGE SCALE GENOMIC DNA]</scope>
    <source>
        <strain evidence="2 3">SWK14</strain>
    </source>
</reference>
<dbReference type="RefSeq" id="WP_007341013.1">
    <property type="nucleotide sequence ID" value="NZ_AMWG01000188.1"/>
</dbReference>
<feature type="compositionally biased region" description="Low complexity" evidence="1">
    <location>
        <begin position="166"/>
        <end position="201"/>
    </location>
</feature>
<gene>
    <name evidence="2" type="ORF">RBSWK_06616</name>
</gene>
<dbReference type="Proteomes" id="UP000010959">
    <property type="component" value="Unassembled WGS sequence"/>
</dbReference>
<dbReference type="EMBL" id="AMWG01000188">
    <property type="protein sequence ID" value="ELP29539.1"/>
    <property type="molecule type" value="Genomic_DNA"/>
</dbReference>
<protein>
    <submittedName>
        <fullName evidence="2">Uncharacterized protein</fullName>
    </submittedName>
</protein>
<proteinExistence type="predicted"/>
<dbReference type="AlphaFoldDB" id="L7C5T9"/>
<feature type="compositionally biased region" description="Low complexity" evidence="1">
    <location>
        <begin position="120"/>
        <end position="140"/>
    </location>
</feature>
<evidence type="ECO:0000256" key="1">
    <source>
        <dbReference type="SAM" id="MobiDB-lite"/>
    </source>
</evidence>
<organism evidence="2 3">
    <name type="scientific">Rhodopirellula baltica SWK14</name>
    <dbReference type="NCBI Taxonomy" id="993516"/>
    <lineage>
        <taxon>Bacteria</taxon>
        <taxon>Pseudomonadati</taxon>
        <taxon>Planctomycetota</taxon>
        <taxon>Planctomycetia</taxon>
        <taxon>Pirellulales</taxon>
        <taxon>Pirellulaceae</taxon>
        <taxon>Rhodopirellula</taxon>
    </lineage>
</organism>
<feature type="compositionally biased region" description="Pro residues" evidence="1">
    <location>
        <begin position="219"/>
        <end position="234"/>
    </location>
</feature>
<name>L7C5T9_RHOBT</name>
<comment type="caution">
    <text evidence="2">The sequence shown here is derived from an EMBL/GenBank/DDBJ whole genome shotgun (WGS) entry which is preliminary data.</text>
</comment>